<feature type="domain" description="C2H2-type" evidence="8">
    <location>
        <begin position="348"/>
        <end position="376"/>
    </location>
</feature>
<feature type="domain" description="C2H2-type" evidence="8">
    <location>
        <begin position="517"/>
        <end position="545"/>
    </location>
</feature>
<feature type="domain" description="C2H2-type" evidence="8">
    <location>
        <begin position="626"/>
        <end position="655"/>
    </location>
</feature>
<dbReference type="SMART" id="SM00355">
    <property type="entry name" value="ZnF_C2H2"/>
    <property type="match status" value="18"/>
</dbReference>
<evidence type="ECO:0000256" key="5">
    <source>
        <dbReference type="PROSITE-ProRule" id="PRU00042"/>
    </source>
</evidence>
<evidence type="ECO:0000256" key="4">
    <source>
        <dbReference type="ARBA" id="ARBA00022833"/>
    </source>
</evidence>
<dbReference type="PROSITE" id="PS51915">
    <property type="entry name" value="ZAD"/>
    <property type="match status" value="1"/>
</dbReference>
<evidence type="ECO:0000256" key="1">
    <source>
        <dbReference type="ARBA" id="ARBA00022723"/>
    </source>
</evidence>
<feature type="compositionally biased region" description="Low complexity" evidence="7">
    <location>
        <begin position="1221"/>
        <end position="1232"/>
    </location>
</feature>
<dbReference type="PANTHER" id="PTHR24379">
    <property type="entry name" value="KRAB AND ZINC FINGER DOMAIN-CONTAINING"/>
    <property type="match status" value="1"/>
</dbReference>
<dbReference type="EMBL" id="OV121142">
    <property type="protein sequence ID" value="CAH0549444.1"/>
    <property type="molecule type" value="Genomic_DNA"/>
</dbReference>
<organism evidence="10 11">
    <name type="scientific">Brassicogethes aeneus</name>
    <name type="common">Rape pollen beetle</name>
    <name type="synonym">Meligethes aeneus</name>
    <dbReference type="NCBI Taxonomy" id="1431903"/>
    <lineage>
        <taxon>Eukaryota</taxon>
        <taxon>Metazoa</taxon>
        <taxon>Ecdysozoa</taxon>
        <taxon>Arthropoda</taxon>
        <taxon>Hexapoda</taxon>
        <taxon>Insecta</taxon>
        <taxon>Pterygota</taxon>
        <taxon>Neoptera</taxon>
        <taxon>Endopterygota</taxon>
        <taxon>Coleoptera</taxon>
        <taxon>Polyphaga</taxon>
        <taxon>Cucujiformia</taxon>
        <taxon>Nitidulidae</taxon>
        <taxon>Meligethinae</taxon>
        <taxon>Brassicogethes</taxon>
    </lineage>
</organism>
<evidence type="ECO:0000256" key="3">
    <source>
        <dbReference type="ARBA" id="ARBA00022771"/>
    </source>
</evidence>
<feature type="compositionally biased region" description="Acidic residues" evidence="7">
    <location>
        <begin position="1121"/>
        <end position="1135"/>
    </location>
</feature>
<dbReference type="Pfam" id="PF07776">
    <property type="entry name" value="zf-AD"/>
    <property type="match status" value="1"/>
</dbReference>
<name>A0A9P0ATT0_BRAAE</name>
<dbReference type="Gene3D" id="3.40.1800.20">
    <property type="match status" value="1"/>
</dbReference>
<feature type="binding site" evidence="6">
    <location>
        <position position="51"/>
    </location>
    <ligand>
        <name>Zn(2+)</name>
        <dbReference type="ChEBI" id="CHEBI:29105"/>
    </ligand>
</feature>
<feature type="binding site" evidence="6">
    <location>
        <position position="9"/>
    </location>
    <ligand>
        <name>Zn(2+)</name>
        <dbReference type="ChEBI" id="CHEBI:29105"/>
    </ligand>
</feature>
<feature type="domain" description="C2H2-type" evidence="8">
    <location>
        <begin position="488"/>
        <end position="516"/>
    </location>
</feature>
<dbReference type="Gene3D" id="3.30.160.60">
    <property type="entry name" value="Classic Zinc Finger"/>
    <property type="match status" value="6"/>
</dbReference>
<proteinExistence type="predicted"/>
<feature type="region of interest" description="Disordered" evidence="7">
    <location>
        <begin position="577"/>
        <end position="601"/>
    </location>
</feature>
<dbReference type="OrthoDB" id="427030at2759"/>
<feature type="compositionally biased region" description="Basic and acidic residues" evidence="7">
    <location>
        <begin position="860"/>
        <end position="871"/>
    </location>
</feature>
<dbReference type="Pfam" id="PF00096">
    <property type="entry name" value="zf-C2H2"/>
    <property type="match status" value="1"/>
</dbReference>
<feature type="region of interest" description="Disordered" evidence="7">
    <location>
        <begin position="1121"/>
        <end position="1244"/>
    </location>
</feature>
<evidence type="ECO:0000313" key="10">
    <source>
        <dbReference type="EMBL" id="CAH0549444.1"/>
    </source>
</evidence>
<feature type="region of interest" description="Disordered" evidence="7">
    <location>
        <begin position="925"/>
        <end position="944"/>
    </location>
</feature>
<accession>A0A9P0ATT0</accession>
<feature type="domain" description="C2H2-type" evidence="8">
    <location>
        <begin position="767"/>
        <end position="795"/>
    </location>
</feature>
<protein>
    <submittedName>
        <fullName evidence="10">Uncharacterized protein</fullName>
    </submittedName>
</protein>
<keyword evidence="4 6" id="KW-0862">Zinc</keyword>
<evidence type="ECO:0000256" key="6">
    <source>
        <dbReference type="PROSITE-ProRule" id="PRU01263"/>
    </source>
</evidence>
<feature type="domain" description="ZAD" evidence="9">
    <location>
        <begin position="4"/>
        <end position="75"/>
    </location>
</feature>
<keyword evidence="11" id="KW-1185">Reference proteome</keyword>
<dbReference type="GO" id="GO:0008270">
    <property type="term" value="F:zinc ion binding"/>
    <property type="evidence" value="ECO:0007669"/>
    <property type="project" value="UniProtKB-UniRule"/>
</dbReference>
<feature type="region of interest" description="Disordered" evidence="7">
    <location>
        <begin position="324"/>
        <end position="343"/>
    </location>
</feature>
<feature type="domain" description="C2H2-type" evidence="8">
    <location>
        <begin position="1037"/>
        <end position="1059"/>
    </location>
</feature>
<feature type="region of interest" description="Disordered" evidence="7">
    <location>
        <begin position="859"/>
        <end position="898"/>
    </location>
</feature>
<evidence type="ECO:0000256" key="7">
    <source>
        <dbReference type="SAM" id="MobiDB-lite"/>
    </source>
</evidence>
<evidence type="ECO:0000313" key="11">
    <source>
        <dbReference type="Proteomes" id="UP001154078"/>
    </source>
</evidence>
<dbReference type="InterPro" id="IPR036236">
    <property type="entry name" value="Znf_C2H2_sf"/>
</dbReference>
<gene>
    <name evidence="10" type="ORF">MELIAE_LOCUS2580</name>
</gene>
<feature type="compositionally biased region" description="Acidic residues" evidence="7">
    <location>
        <begin position="872"/>
        <end position="897"/>
    </location>
</feature>
<dbReference type="InterPro" id="IPR013087">
    <property type="entry name" value="Znf_C2H2_type"/>
</dbReference>
<dbReference type="SMART" id="SM00868">
    <property type="entry name" value="zf-AD"/>
    <property type="match status" value="3"/>
</dbReference>
<dbReference type="PROSITE" id="PS50157">
    <property type="entry name" value="ZINC_FINGER_C2H2_2"/>
    <property type="match status" value="7"/>
</dbReference>
<feature type="compositionally biased region" description="Basic and acidic residues" evidence="7">
    <location>
        <begin position="1175"/>
        <end position="1184"/>
    </location>
</feature>
<dbReference type="SUPFAM" id="SSF57716">
    <property type="entry name" value="Glucocorticoid receptor-like (DNA-binding domain)"/>
    <property type="match status" value="1"/>
</dbReference>
<keyword evidence="1 6" id="KW-0479">Metal-binding</keyword>
<dbReference type="InterPro" id="IPR012934">
    <property type="entry name" value="Znf_AD"/>
</dbReference>
<feature type="binding site" evidence="6">
    <location>
        <position position="48"/>
    </location>
    <ligand>
        <name>Zn(2+)</name>
        <dbReference type="ChEBI" id="CHEBI:29105"/>
    </ligand>
</feature>
<feature type="binding site" evidence="6">
    <location>
        <position position="6"/>
    </location>
    <ligand>
        <name>Zn(2+)</name>
        <dbReference type="ChEBI" id="CHEBI:29105"/>
    </ligand>
</feature>
<evidence type="ECO:0000256" key="2">
    <source>
        <dbReference type="ARBA" id="ARBA00022737"/>
    </source>
</evidence>
<dbReference type="GO" id="GO:0005634">
    <property type="term" value="C:nucleus"/>
    <property type="evidence" value="ECO:0007669"/>
    <property type="project" value="InterPro"/>
</dbReference>
<dbReference type="SUPFAM" id="SSF57667">
    <property type="entry name" value="beta-beta-alpha zinc fingers"/>
    <property type="match status" value="2"/>
</dbReference>
<keyword evidence="3 5" id="KW-0863">Zinc-finger</keyword>
<dbReference type="AlphaFoldDB" id="A0A9P0ATT0"/>
<evidence type="ECO:0000259" key="8">
    <source>
        <dbReference type="PROSITE" id="PS50157"/>
    </source>
</evidence>
<sequence length="1273" mass="145599">METKICRTCGGLGQSYVDIFRTEGLKNKIETCLPIIVSPHILLPDTICVKCQENVESFFSFIKKCLHNIIVLESQYDVHESCLKSKRRKEKSCTADLSLVREEKGSQADFLDIFKVTGEVEGGVFFVPEVGNPGKSHGLVDYDVESVNSSEGDNDDGRVEIPSKKLEIDDINRYIENVLAKTDCSNKKTYFDDEENQLINEIEQRKGRKRKWEVIETQPTKIFKMDRRKSNKPKKLEQKQQENSDLLLLNLPQICLLCDNRFEGAAALAAHVFELHGIDMAEVVGGATNGGAGGVATDSNERCCSDSEKKKKIPNLVKISDLKREVQDDNQTSQDQTEEQPPTLLPSFVCPMCPAVLTTKSDLFAHLRVKHLESTSLMCGMCLQQTSTHLNLRSHVETCAQNHNFTSPYLCQICFFGDDDVNLMRKHVGVHHFLGEICSKQDVTFDAMDYIKQGPGKPNMFFCEYCRTDSFESFKEFSAHRRLAHSIFHCDLCTKLYGRNSHLWKHVNRLHKGHESVTCQLCFKTSASEYHLQQHLNKIHSANKVKDDFMSQKFQAFDFQSVKQSFMKQELIEQQKLHNQNATDSSDDDEDDKNNLLDAPKEIDSSSNLYTNIITNYTPPVNIGDHKCNKCGKNFQKKPMLKKHKKNCRPRPQKDLLTRCKSCARVFKDRQSLTKHLDNYHSEYSCEICHVQVQSKCEIVSHIRFSHPKCHLICKICGNILRSKEDLNKHVQNHGESFICQFCADSIPSKIKLKMHVLSLHRKILSLSCGVCLKLFETQHILRDHVKLVHKDQLSPLTSCTVCGKNYGSKWKTFDHLNKSHGKIFKACRICLEVFNNEEELILHGETVHQNGSLKSLSRIKSENHEKKKNDEDEAQNDTEDEEEEYETQDEPEEEDDVKYVLTNDLKISLLEKRLVGKKLTEEDTKPLSKRAKKTPKKEPKIADEDTSYLNTSNTLQNSSKRTVYVNSNDPSYCEICFKNWPAKKHLWQHYIRCHKAVAATVCGICLKTNDNYKTLQVHLQENHPTLLHGQGFGSNFICRICGRYHNASSKLRLHMAIHENFDWGILSEENDKKNEIKTENKRREANGYGYDYENDEDIELEMKYENDINYEDDIEQVELSETEVVDDEEEEEDVDVIKREIDEEDEEEATSVSSENSSEKSLKTTMLQNMLQENQKRVPRENGSDSDATEDEYREKISESDDEEDSGDSTESTQKYCIKSISNSDTGDSSSRPGNAGAVATFRGYEPEELDSAIKSISYDENELASAVGSIL</sequence>
<dbReference type="Proteomes" id="UP001154078">
    <property type="component" value="Chromosome 11"/>
</dbReference>
<keyword evidence="2" id="KW-0677">Repeat</keyword>
<feature type="compositionally biased region" description="Polar residues" evidence="7">
    <location>
        <begin position="1164"/>
        <end position="1174"/>
    </location>
</feature>
<dbReference type="PANTHER" id="PTHR24379:SF121">
    <property type="entry name" value="C2H2-TYPE DOMAIN-CONTAINING PROTEIN"/>
    <property type="match status" value="1"/>
</dbReference>
<feature type="domain" description="C2H2-type" evidence="8">
    <location>
        <begin position="658"/>
        <end position="682"/>
    </location>
</feature>
<evidence type="ECO:0000259" key="9">
    <source>
        <dbReference type="PROSITE" id="PS51915"/>
    </source>
</evidence>
<dbReference type="PROSITE" id="PS00028">
    <property type="entry name" value="ZINC_FINGER_C2H2_1"/>
    <property type="match status" value="10"/>
</dbReference>
<reference evidence="10" key="1">
    <citation type="submission" date="2021-12" db="EMBL/GenBank/DDBJ databases">
        <authorList>
            <person name="King R."/>
        </authorList>
    </citation>
    <scope>NUCLEOTIDE SEQUENCE</scope>
</reference>